<name>A0A7T1ANB9_ATRLM</name>
<dbReference type="KEGG" id="alam:RT761_02321"/>
<reference evidence="1 2" key="1">
    <citation type="journal article" date="2021" name="Nat. Commun.">
        <title>Isolation of a member of the candidate phylum Atribacteria reveals a unique cell membrane structure.</title>
        <authorList>
            <person name="Taiki K."/>
            <person name="Nobu M.K."/>
            <person name="Kusada H."/>
            <person name="Meng X.-Y."/>
            <person name="Hosoki N."/>
            <person name="Uematsu K."/>
            <person name="Yoshioka H."/>
            <person name="Kamagata Y."/>
            <person name="Tamaki H."/>
        </authorList>
    </citation>
    <scope>NUCLEOTIDE SEQUENCE [LARGE SCALE GENOMIC DNA]</scope>
    <source>
        <strain evidence="1 2">RT761</strain>
    </source>
</reference>
<dbReference type="AlphaFoldDB" id="A0A7T1ANB9"/>
<evidence type="ECO:0000313" key="2">
    <source>
        <dbReference type="Proteomes" id="UP000594463"/>
    </source>
</evidence>
<protein>
    <submittedName>
        <fullName evidence="1">Uncharacterized protein</fullName>
    </submittedName>
</protein>
<proteinExistence type="predicted"/>
<organism evidence="1 2">
    <name type="scientific">Atribacter laminatus</name>
    <dbReference type="NCBI Taxonomy" id="2847778"/>
    <lineage>
        <taxon>Bacteria</taxon>
        <taxon>Pseudomonadati</taxon>
        <taxon>Atribacterota</taxon>
        <taxon>Atribacteria</taxon>
        <taxon>Atribacterales</taxon>
        <taxon>Atribacteraceae</taxon>
        <taxon>Atribacter</taxon>
    </lineage>
</organism>
<gene>
    <name evidence="1" type="ORF">RT761_02321</name>
</gene>
<evidence type="ECO:0000313" key="1">
    <source>
        <dbReference type="EMBL" id="QPM69093.1"/>
    </source>
</evidence>
<accession>A0A7T1ANB9</accession>
<dbReference type="EMBL" id="CP065383">
    <property type="protein sequence ID" value="QPM69093.1"/>
    <property type="molecule type" value="Genomic_DNA"/>
</dbReference>
<keyword evidence="2" id="KW-1185">Reference proteome</keyword>
<dbReference type="Proteomes" id="UP000594463">
    <property type="component" value="Chromosome"/>
</dbReference>
<dbReference type="RefSeq" id="WP_218111576.1">
    <property type="nucleotide sequence ID" value="NZ_CP065383.1"/>
</dbReference>
<sequence length="55" mass="6160">MIKYREILRLHSQGVSQRGIAASCQKKSGGQVLILEFMNPEGQVLILEFMKNAVV</sequence>